<dbReference type="EC" id="1.5.3.1" evidence="2"/>
<reference evidence="2 3" key="1">
    <citation type="journal article" date="2014" name="Genome Announc.">
        <title>Draft Genome Sequence of Lutibaculum baratangense Strain AMV1T, Isolated from a Mud Volcano in Andamans, India.</title>
        <authorList>
            <person name="Singh A."/>
            <person name="Sreenivas A."/>
            <person name="Sathyanarayana Reddy G."/>
            <person name="Pinnaka A.K."/>
            <person name="Shivaji S."/>
        </authorList>
    </citation>
    <scope>NUCLEOTIDE SEQUENCE [LARGE SCALE GENOMIC DNA]</scope>
    <source>
        <strain evidence="2 3">AMV1</strain>
    </source>
</reference>
<dbReference type="PATRIC" id="fig|631454.5.peg.3918"/>
<feature type="region of interest" description="Disordered" evidence="1">
    <location>
        <begin position="101"/>
        <end position="125"/>
    </location>
</feature>
<dbReference type="GO" id="GO:0008115">
    <property type="term" value="F:sarcosine oxidase activity"/>
    <property type="evidence" value="ECO:0007669"/>
    <property type="project" value="UniProtKB-EC"/>
</dbReference>
<dbReference type="InterPro" id="IPR006279">
    <property type="entry name" value="SoxD"/>
</dbReference>
<evidence type="ECO:0000313" key="2">
    <source>
        <dbReference type="EMBL" id="ESR22829.1"/>
    </source>
</evidence>
<name>V4RBP8_9HYPH</name>
<dbReference type="Proteomes" id="UP000017819">
    <property type="component" value="Unassembled WGS sequence"/>
</dbReference>
<dbReference type="Pfam" id="PF04267">
    <property type="entry name" value="SoxD"/>
    <property type="match status" value="1"/>
</dbReference>
<sequence>MFVITCPYCGERDQAEFVSGGQAHRTRPLNAHEMSDADWGDWVFMRDNPKGIFAERWFHSAGCRRWFNALRNTATDQFLAFYPMGEAPPAVEAVLPATPAGEAPIGSGNDAVKVMRPGESEGTTT</sequence>
<dbReference type="EMBL" id="AWXZ01000040">
    <property type="protein sequence ID" value="ESR22829.1"/>
    <property type="molecule type" value="Genomic_DNA"/>
</dbReference>
<evidence type="ECO:0000313" key="3">
    <source>
        <dbReference type="Proteomes" id="UP000017819"/>
    </source>
</evidence>
<keyword evidence="2" id="KW-0560">Oxidoreductase</keyword>
<dbReference type="GO" id="GO:0046653">
    <property type="term" value="P:tetrahydrofolate metabolic process"/>
    <property type="evidence" value="ECO:0007669"/>
    <property type="project" value="InterPro"/>
</dbReference>
<dbReference type="OrthoDB" id="7159274at2"/>
<gene>
    <name evidence="2" type="ORF">N177_3966</name>
</gene>
<dbReference type="Gene3D" id="3.30.2270.10">
    <property type="entry name" value="Folate-binding superfamily"/>
    <property type="match status" value="1"/>
</dbReference>
<dbReference type="RefSeq" id="WP_023434075.1">
    <property type="nucleotide sequence ID" value="NZ_AWXZ01000040.1"/>
</dbReference>
<dbReference type="AlphaFoldDB" id="V4RBP8"/>
<dbReference type="eggNOG" id="COG4311">
    <property type="taxonomic scope" value="Bacteria"/>
</dbReference>
<evidence type="ECO:0000256" key="1">
    <source>
        <dbReference type="SAM" id="MobiDB-lite"/>
    </source>
</evidence>
<proteinExistence type="predicted"/>
<dbReference type="InterPro" id="IPR038561">
    <property type="entry name" value="SoxD_sf"/>
</dbReference>
<comment type="caution">
    <text evidence="2">The sequence shown here is derived from an EMBL/GenBank/DDBJ whole genome shotgun (WGS) entry which is preliminary data.</text>
</comment>
<keyword evidence="3" id="KW-1185">Reference proteome</keyword>
<organism evidence="2 3">
    <name type="scientific">Lutibaculum baratangense AMV1</name>
    <dbReference type="NCBI Taxonomy" id="631454"/>
    <lineage>
        <taxon>Bacteria</taxon>
        <taxon>Pseudomonadati</taxon>
        <taxon>Pseudomonadota</taxon>
        <taxon>Alphaproteobacteria</taxon>
        <taxon>Hyphomicrobiales</taxon>
        <taxon>Tepidamorphaceae</taxon>
        <taxon>Lutibaculum</taxon>
    </lineage>
</organism>
<protein>
    <submittedName>
        <fullName evidence="2">Sarcosine oxidase delta subunit</fullName>
        <ecNumber evidence="2">1.5.3.1</ecNumber>
    </submittedName>
</protein>
<dbReference type="NCBIfam" id="TIGR01374">
    <property type="entry name" value="soxD"/>
    <property type="match status" value="1"/>
</dbReference>
<dbReference type="STRING" id="631454.N177_3966"/>
<accession>V4RBP8</accession>